<evidence type="ECO:0000256" key="4">
    <source>
        <dbReference type="ARBA" id="ARBA00022448"/>
    </source>
</evidence>
<keyword evidence="13" id="KW-1185">Reference proteome</keyword>
<evidence type="ECO:0000256" key="8">
    <source>
        <dbReference type="ARBA" id="ARBA00023034"/>
    </source>
</evidence>
<keyword evidence="8 11" id="KW-0333">Golgi apparatus</keyword>
<comment type="subcellular location">
    <subcellularLocation>
        <location evidence="2">Cytoplasmic vesicle</location>
        <location evidence="2">COPI-coated vesicle membrane</location>
        <topology evidence="2">Peripheral membrane protein</topology>
        <orientation evidence="2">Cytoplasmic side</orientation>
    </subcellularLocation>
    <subcellularLocation>
        <location evidence="1">Golgi apparatus membrane</location>
        <topology evidence="1">Peripheral membrane protein</topology>
        <orientation evidence="1">Cytoplasmic side</orientation>
    </subcellularLocation>
</comment>
<dbReference type="Pfam" id="PF04733">
    <property type="entry name" value="Coatomer_E"/>
    <property type="match status" value="2"/>
</dbReference>
<dbReference type="InterPro" id="IPR006822">
    <property type="entry name" value="Coatomer_esu"/>
</dbReference>
<evidence type="ECO:0000256" key="1">
    <source>
        <dbReference type="ARBA" id="ARBA00004255"/>
    </source>
</evidence>
<evidence type="ECO:0000256" key="10">
    <source>
        <dbReference type="ARBA" id="ARBA00023329"/>
    </source>
</evidence>
<evidence type="ECO:0000256" key="2">
    <source>
        <dbReference type="ARBA" id="ARBA00004347"/>
    </source>
</evidence>
<keyword evidence="7 11" id="KW-0653">Protein transport</keyword>
<accession>A0ABR3QMQ6</accession>
<keyword evidence="10 11" id="KW-0968">Cytoplasmic vesicle</keyword>
<protein>
    <recommendedName>
        <fullName evidence="11">Coatomer subunit epsilon</fullName>
    </recommendedName>
</protein>
<name>A0ABR3QMQ6_9PLEO</name>
<evidence type="ECO:0000313" key="12">
    <source>
        <dbReference type="EMBL" id="KAL1593436.1"/>
    </source>
</evidence>
<evidence type="ECO:0000256" key="5">
    <source>
        <dbReference type="ARBA" id="ARBA00022490"/>
    </source>
</evidence>
<reference evidence="12 13" key="1">
    <citation type="submission" date="2024-02" db="EMBL/GenBank/DDBJ databases">
        <title>De novo assembly and annotation of 12 fungi associated with fruit tree decline syndrome in Ontario, Canada.</title>
        <authorList>
            <person name="Sulman M."/>
            <person name="Ellouze W."/>
            <person name="Ilyukhin E."/>
        </authorList>
    </citation>
    <scope>NUCLEOTIDE SEQUENCE [LARGE SCALE GENOMIC DNA]</scope>
    <source>
        <strain evidence="12 13">M97-236</strain>
    </source>
</reference>
<comment type="function">
    <text evidence="11">The coatomer is a cytosolic protein complex that binds to dilysine motifs and reversibly associates with Golgi non-clathrin-coated vesicles, which further mediate biosynthetic protein transport from the ER, via the Golgi up to the trans Golgi network. The coatomer complex is required for budding from Golgi membranes, and is essential for the retrograde Golgi-to-ER transport of dilysine-tagged proteins.</text>
</comment>
<evidence type="ECO:0000256" key="6">
    <source>
        <dbReference type="ARBA" id="ARBA00022892"/>
    </source>
</evidence>
<evidence type="ECO:0000256" key="7">
    <source>
        <dbReference type="ARBA" id="ARBA00022927"/>
    </source>
</evidence>
<dbReference type="Gene3D" id="1.25.40.10">
    <property type="entry name" value="Tetratricopeptide repeat domain"/>
    <property type="match status" value="1"/>
</dbReference>
<comment type="caution">
    <text evidence="12">The sequence shown here is derived from an EMBL/GenBank/DDBJ whole genome shotgun (WGS) entry which is preliminary data.</text>
</comment>
<sequence>MRLQRVTNCFPELINIHTAFHAGAYQQVLDFDTSSFSSSNALPVRVLKARSQIALGQAQAVSSELASEKTPDLQAVKLLADLEQGKDVGSAAKKLADQHGQENLTVQIIGGIILERAGETEEALALLSKHQGSLDAVALIVQIHLQQNRTDLAAKEAQRARKWAQDSLLVNIAESWVGMREVCFYTTIRGNSQTDIMQGGEKYQSAFYVFEELAQTAQSQSAHSLVAQAVSELHLGRLPEAEAALQQAIEIDPKSADTIANLIVLNTLLGKKEETAQLKQQLESTNAEHRAVKDWAEKKSDFQKAAAKYTPKFEVAA</sequence>
<dbReference type="PANTHER" id="PTHR10805">
    <property type="entry name" value="COATOMER SUBUNIT EPSILON"/>
    <property type="match status" value="1"/>
</dbReference>
<comment type="similarity">
    <text evidence="3 11">Belongs to the COPE family.</text>
</comment>
<keyword evidence="6 11" id="KW-0931">ER-Golgi transport</keyword>
<evidence type="ECO:0000256" key="9">
    <source>
        <dbReference type="ARBA" id="ARBA00023136"/>
    </source>
</evidence>
<dbReference type="InterPro" id="IPR011990">
    <property type="entry name" value="TPR-like_helical_dom_sf"/>
</dbReference>
<dbReference type="EMBL" id="JAKIXB020000041">
    <property type="protein sequence ID" value="KAL1593436.1"/>
    <property type="molecule type" value="Genomic_DNA"/>
</dbReference>
<organism evidence="12 13">
    <name type="scientific">Nothophoma quercina</name>
    <dbReference type="NCBI Taxonomy" id="749835"/>
    <lineage>
        <taxon>Eukaryota</taxon>
        <taxon>Fungi</taxon>
        <taxon>Dikarya</taxon>
        <taxon>Ascomycota</taxon>
        <taxon>Pezizomycotina</taxon>
        <taxon>Dothideomycetes</taxon>
        <taxon>Pleosporomycetidae</taxon>
        <taxon>Pleosporales</taxon>
        <taxon>Pleosporineae</taxon>
        <taxon>Didymellaceae</taxon>
        <taxon>Nothophoma</taxon>
    </lineage>
</organism>
<gene>
    <name evidence="12" type="ORF">SLS59_009316</name>
</gene>
<keyword evidence="9 11" id="KW-0472">Membrane</keyword>
<evidence type="ECO:0000313" key="13">
    <source>
        <dbReference type="Proteomes" id="UP001521222"/>
    </source>
</evidence>
<dbReference type="PANTHER" id="PTHR10805:SF0">
    <property type="entry name" value="COATOMER SUBUNIT EPSILON"/>
    <property type="match status" value="1"/>
</dbReference>
<proteinExistence type="inferred from homology"/>
<dbReference type="PIRSF" id="PIRSF016478">
    <property type="entry name" value="Coatomer_esu"/>
    <property type="match status" value="1"/>
</dbReference>
<keyword evidence="4 11" id="KW-0813">Transport</keyword>
<keyword evidence="5 11" id="KW-0963">Cytoplasm</keyword>
<dbReference type="SUPFAM" id="SSF48452">
    <property type="entry name" value="TPR-like"/>
    <property type="match status" value="1"/>
</dbReference>
<evidence type="ECO:0000256" key="3">
    <source>
        <dbReference type="ARBA" id="ARBA00008827"/>
    </source>
</evidence>
<evidence type="ECO:0000256" key="11">
    <source>
        <dbReference type="PIRNR" id="PIRNR016478"/>
    </source>
</evidence>
<dbReference type="Proteomes" id="UP001521222">
    <property type="component" value="Unassembled WGS sequence"/>
</dbReference>